<accession>A0A1X2LQY2</accession>
<evidence type="ECO:0000313" key="2">
    <source>
        <dbReference type="Proteomes" id="UP000193247"/>
    </source>
</evidence>
<keyword evidence="2" id="KW-1185">Reference proteome</keyword>
<name>A0A1X2LQY2_9MYCO</name>
<sequence length="71" mass="8127">MLIYIMTDIWRLASLFTEQVPTRPRIGYGHLARGPRTLTNVTDLYLPVRGASVSNSARRHSIESRWCAAPW</sequence>
<gene>
    <name evidence="1" type="ORF">B8W66_18860</name>
</gene>
<protein>
    <submittedName>
        <fullName evidence="1">Uncharacterized protein</fullName>
    </submittedName>
</protein>
<reference evidence="1 2" key="1">
    <citation type="submission" date="2017-04" db="EMBL/GenBank/DDBJ databases">
        <title>The new phylogeny of genus Mycobacterium.</title>
        <authorList>
            <person name="Tortoli E."/>
            <person name="Trovato A."/>
            <person name="Cirillo D.M."/>
        </authorList>
    </citation>
    <scope>NUCLEOTIDE SEQUENCE [LARGE SCALE GENOMIC DNA]</scope>
    <source>
        <strain evidence="1 2">TBL 1200985</strain>
    </source>
</reference>
<organism evidence="1 2">
    <name type="scientific">Mycobacterium decipiens</name>
    <dbReference type="NCBI Taxonomy" id="1430326"/>
    <lineage>
        <taxon>Bacteria</taxon>
        <taxon>Bacillati</taxon>
        <taxon>Actinomycetota</taxon>
        <taxon>Actinomycetes</taxon>
        <taxon>Mycobacteriales</taxon>
        <taxon>Mycobacteriaceae</taxon>
        <taxon>Mycobacterium</taxon>
    </lineage>
</organism>
<dbReference type="STRING" id="1430326.B8W66_18860"/>
<comment type="caution">
    <text evidence="1">The sequence shown here is derived from an EMBL/GenBank/DDBJ whole genome shotgun (WGS) entry which is preliminary data.</text>
</comment>
<dbReference type="Proteomes" id="UP000193247">
    <property type="component" value="Unassembled WGS sequence"/>
</dbReference>
<evidence type="ECO:0000313" key="1">
    <source>
        <dbReference type="EMBL" id="OSC38940.1"/>
    </source>
</evidence>
<dbReference type="AlphaFoldDB" id="A0A1X2LQY2"/>
<dbReference type="EMBL" id="NCXP01000030">
    <property type="protein sequence ID" value="OSC38940.1"/>
    <property type="molecule type" value="Genomic_DNA"/>
</dbReference>
<proteinExistence type="predicted"/>